<dbReference type="AlphaFoldDB" id="A0A0B6S2J2"/>
<proteinExistence type="predicted"/>
<protein>
    <submittedName>
        <fullName evidence="2">Uncharacterized protein</fullName>
    </submittedName>
</protein>
<evidence type="ECO:0000256" key="1">
    <source>
        <dbReference type="SAM" id="MobiDB-lite"/>
    </source>
</evidence>
<feature type="compositionally biased region" description="Basic residues" evidence="1">
    <location>
        <begin position="8"/>
        <end position="17"/>
    </location>
</feature>
<sequence length="286" mass="31509">MRDDLRRPGRRWRRHGGARWSTRPCGEARSPDSISHRSTEGRSGMNRGNGKKNGSGVAASSSVLSPQQPHEPPPPRDLVTATLAIAAPQSTLTGGRDSLETTGKNTGWTKGPGADAAVPRYGSRKAYLEQNQAGHPFARHFANRHVQADEAEDKRGLSCAEGHSVLESHQRLSSEGKTYGLEHLEALKQAMVPMPKFSANTSSTHKRKMLSKRDEALGAILASTGMDSWEQYVGRESSYLAWNDIQQHARFSRVRHDPASDIKPGQDMDYCTRCRTEIADQLKNES</sequence>
<accession>A0A0B6S2J2</accession>
<dbReference type="Proteomes" id="UP000031838">
    <property type="component" value="Chromosome 1"/>
</dbReference>
<dbReference type="KEGG" id="bgp:BGL_1c30790"/>
<reference evidence="2 3" key="2">
    <citation type="journal article" date="2016" name="Appl. Microbiol. Biotechnol.">
        <title>Mutations improving production and secretion of extracellular lipase by Burkholderia glumae PG1.</title>
        <authorList>
            <person name="Knapp A."/>
            <person name="Voget S."/>
            <person name="Gao R."/>
            <person name="Zaburannyi N."/>
            <person name="Krysciak D."/>
            <person name="Breuer M."/>
            <person name="Hauer B."/>
            <person name="Streit W.R."/>
            <person name="Muller R."/>
            <person name="Daniel R."/>
            <person name="Jaeger K.E."/>
        </authorList>
    </citation>
    <scope>NUCLEOTIDE SEQUENCE [LARGE SCALE GENOMIC DNA]</scope>
    <source>
        <strain evidence="2 3">PG1</strain>
    </source>
</reference>
<keyword evidence="3" id="KW-1185">Reference proteome</keyword>
<dbReference type="EMBL" id="CP002580">
    <property type="protein sequence ID" value="AJK47555.1"/>
    <property type="molecule type" value="Genomic_DNA"/>
</dbReference>
<evidence type="ECO:0000313" key="2">
    <source>
        <dbReference type="EMBL" id="AJK47555.1"/>
    </source>
</evidence>
<feature type="compositionally biased region" description="Low complexity" evidence="1">
    <location>
        <begin position="54"/>
        <end position="68"/>
    </location>
</feature>
<dbReference type="HOGENOM" id="CLU_972087_0_0_4"/>
<evidence type="ECO:0000313" key="3">
    <source>
        <dbReference type="Proteomes" id="UP000031838"/>
    </source>
</evidence>
<gene>
    <name evidence="2" type="ORF">BGL_1c30790</name>
</gene>
<reference evidence="3" key="1">
    <citation type="submission" date="2011-03" db="EMBL/GenBank/DDBJ databases">
        <authorList>
            <person name="Voget S."/>
            <person name="Streit W.R."/>
            <person name="Jaeger K.E."/>
            <person name="Daniel R."/>
        </authorList>
    </citation>
    <scope>NUCLEOTIDE SEQUENCE [LARGE SCALE GENOMIC DNA]</scope>
    <source>
        <strain evidence="3">PG1</strain>
    </source>
</reference>
<organism evidence="2 3">
    <name type="scientific">Burkholderia plantarii</name>
    <dbReference type="NCBI Taxonomy" id="41899"/>
    <lineage>
        <taxon>Bacteria</taxon>
        <taxon>Pseudomonadati</taxon>
        <taxon>Pseudomonadota</taxon>
        <taxon>Betaproteobacteria</taxon>
        <taxon>Burkholderiales</taxon>
        <taxon>Burkholderiaceae</taxon>
        <taxon>Burkholderia</taxon>
    </lineage>
</organism>
<feature type="region of interest" description="Disordered" evidence="1">
    <location>
        <begin position="1"/>
        <end position="116"/>
    </location>
</feature>
<name>A0A0B6S2J2_BURPL</name>